<dbReference type="Proteomes" id="UP000598350">
    <property type="component" value="Unassembled WGS sequence"/>
</dbReference>
<protein>
    <submittedName>
        <fullName evidence="3">PH domain-containing protein</fullName>
    </submittedName>
</protein>
<evidence type="ECO:0000256" key="1">
    <source>
        <dbReference type="SAM" id="Phobius"/>
    </source>
</evidence>
<evidence type="ECO:0000259" key="2">
    <source>
        <dbReference type="Pfam" id="PF06713"/>
    </source>
</evidence>
<feature type="transmembrane region" description="Helical" evidence="1">
    <location>
        <begin position="12"/>
        <end position="29"/>
    </location>
</feature>
<reference evidence="3 4" key="1">
    <citation type="submission" date="2020-05" db="EMBL/GenBank/DDBJ databases">
        <title>The draft genome sequence of Maribacter arenosus CAU 1321.</title>
        <authorList>
            <person name="Mu L."/>
        </authorList>
    </citation>
    <scope>NUCLEOTIDE SEQUENCE [LARGE SCALE GENOMIC DNA]</scope>
    <source>
        <strain evidence="3 4">CAU 1321</strain>
    </source>
</reference>
<feature type="transmembrane region" description="Helical" evidence="1">
    <location>
        <begin position="35"/>
        <end position="56"/>
    </location>
</feature>
<evidence type="ECO:0000313" key="4">
    <source>
        <dbReference type="Proteomes" id="UP000598350"/>
    </source>
</evidence>
<proteinExistence type="predicted"/>
<keyword evidence="1" id="KW-1133">Transmembrane helix</keyword>
<accession>A0ABR7VEF5</accession>
<sequence length="141" mass="15832">MKTYKSKFGYRMVGFVTLILGLIISTLVFNNEPFGAFLFVGGISIVVYAVVLYLNFSTVYIIDKGILTVKCGIFYLKRFDISKIKSINKTGNIIASPAPSMDRIALTYGEYDVIILSPKNKMDFARELTRINPAIKNKLLD</sequence>
<feature type="domain" description="Uncharacterized protein YyaB-like PH" evidence="2">
    <location>
        <begin position="58"/>
        <end position="132"/>
    </location>
</feature>
<dbReference type="Pfam" id="PF06713">
    <property type="entry name" value="bPH_4"/>
    <property type="match status" value="1"/>
</dbReference>
<dbReference type="InterPro" id="IPR009589">
    <property type="entry name" value="PH_YyaB-like"/>
</dbReference>
<dbReference type="EMBL" id="JABTCG010000005">
    <property type="protein sequence ID" value="MBD0852011.1"/>
    <property type="molecule type" value="Genomic_DNA"/>
</dbReference>
<gene>
    <name evidence="3" type="ORF">HPE63_15120</name>
</gene>
<keyword evidence="1" id="KW-0472">Membrane</keyword>
<evidence type="ECO:0000313" key="3">
    <source>
        <dbReference type="EMBL" id="MBD0852011.1"/>
    </source>
</evidence>
<comment type="caution">
    <text evidence="3">The sequence shown here is derived from an EMBL/GenBank/DDBJ whole genome shotgun (WGS) entry which is preliminary data.</text>
</comment>
<organism evidence="3 4">
    <name type="scientific">Maribacter arenosus</name>
    <dbReference type="NCBI Taxonomy" id="1854708"/>
    <lineage>
        <taxon>Bacteria</taxon>
        <taxon>Pseudomonadati</taxon>
        <taxon>Bacteroidota</taxon>
        <taxon>Flavobacteriia</taxon>
        <taxon>Flavobacteriales</taxon>
        <taxon>Flavobacteriaceae</taxon>
        <taxon>Maribacter</taxon>
    </lineage>
</organism>
<keyword evidence="1" id="KW-0812">Transmembrane</keyword>
<dbReference type="RefSeq" id="WP_188315122.1">
    <property type="nucleotide sequence ID" value="NZ_JABTCG010000005.1"/>
</dbReference>
<keyword evidence="4" id="KW-1185">Reference proteome</keyword>
<name>A0ABR7VEF5_9FLAO</name>